<dbReference type="InterPro" id="IPR015424">
    <property type="entry name" value="PyrdxlP-dep_Trfase"/>
</dbReference>
<gene>
    <name evidence="2" type="ORF">PY091_06530</name>
</gene>
<dbReference type="Gene3D" id="3.90.1150.10">
    <property type="entry name" value="Aspartate Aminotransferase, domain 1"/>
    <property type="match status" value="1"/>
</dbReference>
<dbReference type="PIRSF" id="PIRSF000390">
    <property type="entry name" value="PLP_StrS"/>
    <property type="match status" value="1"/>
</dbReference>
<dbReference type="InterPro" id="IPR015422">
    <property type="entry name" value="PyrdxlP-dep_Trfase_small"/>
</dbReference>
<reference evidence="2 3" key="1">
    <citation type="submission" date="2023-03" db="EMBL/GenBank/DDBJ databases">
        <title>Muricauda XX sp. nov. and Muricauda XXX sp. nov., two novel species isolated from Okinawa Trough.</title>
        <authorList>
            <person name="Cao W."/>
            <person name="Deng X."/>
        </authorList>
    </citation>
    <scope>NUCLEOTIDE SEQUENCE [LARGE SCALE GENOMIC DNA]</scope>
    <source>
        <strain evidence="2 3">81s02</strain>
    </source>
</reference>
<comment type="caution">
    <text evidence="2">The sequence shown here is derived from an EMBL/GenBank/DDBJ whole genome shotgun (WGS) entry which is preliminary data.</text>
</comment>
<dbReference type="SUPFAM" id="SSF53383">
    <property type="entry name" value="PLP-dependent transferases"/>
    <property type="match status" value="1"/>
</dbReference>
<dbReference type="CDD" id="cd00616">
    <property type="entry name" value="AHBA_syn"/>
    <property type="match status" value="1"/>
</dbReference>
<dbReference type="Gene3D" id="3.40.640.10">
    <property type="entry name" value="Type I PLP-dependent aspartate aminotransferase-like (Major domain)"/>
    <property type="match status" value="1"/>
</dbReference>
<evidence type="ECO:0000313" key="2">
    <source>
        <dbReference type="EMBL" id="MDF0706865.1"/>
    </source>
</evidence>
<dbReference type="NCBIfam" id="TIGR04181">
    <property type="entry name" value="NHT_00031"/>
    <property type="match status" value="1"/>
</dbReference>
<dbReference type="RefSeq" id="WP_275648903.1">
    <property type="nucleotide sequence ID" value="NZ_JARFVA010000002.1"/>
</dbReference>
<keyword evidence="2" id="KW-0032">Aminotransferase</keyword>
<accession>A0ABT5XM09</accession>
<comment type="similarity">
    <text evidence="1">Belongs to the DegT/DnrJ/EryC1 family.</text>
</comment>
<sequence length="380" mass="42376">MGKYDDVIAFVKKLHNTEDFIPLHAPKFIGNEKKYVSECIDSTFVSSVGAFVDKFEKQVAEFTGSKYAIATVNGTAALHISLILSGVSKGDEVITQPLTFIATCNAINYIGAHPVFVDVDKKSLGLSVEKLEGFLRRNAEVRNNECFNKSTNRRIKAVVPMHTFGFSADIDGLVAVCEKYNIPLVEDAAESLGSYYKDRHTGTFGCLGAFSFNGNKIITTGGGGMIVTDDEILAKKAKHITTTAKISHPWEYDHDMVGYNYRMPNINAALGCAQMEVLPEFLKSKKQLADEYKSFFKNKSIQFLQGSQDSVPNHWLNAVVLNSLEERNKFLQETNDQGVMTRPIWKLMSRVKMFQNAQKTNLENSEWLESRVVNIPSSVV</sequence>
<protein>
    <submittedName>
        <fullName evidence="2">LegC family aminotransferase</fullName>
    </submittedName>
</protein>
<keyword evidence="2" id="KW-0808">Transferase</keyword>
<dbReference type="Proteomes" id="UP001217083">
    <property type="component" value="Unassembled WGS sequence"/>
</dbReference>
<evidence type="ECO:0000313" key="3">
    <source>
        <dbReference type="Proteomes" id="UP001217083"/>
    </source>
</evidence>
<dbReference type="EMBL" id="JARFVA010000002">
    <property type="protein sequence ID" value="MDF0706865.1"/>
    <property type="molecule type" value="Genomic_DNA"/>
</dbReference>
<organism evidence="2 3">
    <name type="scientific">Flagellimonas okinawensis</name>
    <dbReference type="NCBI Taxonomy" id="3031324"/>
    <lineage>
        <taxon>Bacteria</taxon>
        <taxon>Pseudomonadati</taxon>
        <taxon>Bacteroidota</taxon>
        <taxon>Flavobacteriia</taxon>
        <taxon>Flavobacteriales</taxon>
        <taxon>Flavobacteriaceae</taxon>
        <taxon>Flagellimonas</taxon>
    </lineage>
</organism>
<proteinExistence type="inferred from homology"/>
<dbReference type="InterPro" id="IPR026385">
    <property type="entry name" value="LegC-like"/>
</dbReference>
<name>A0ABT5XM09_9FLAO</name>
<dbReference type="InterPro" id="IPR000653">
    <property type="entry name" value="DegT/StrS_aminotransferase"/>
</dbReference>
<evidence type="ECO:0000256" key="1">
    <source>
        <dbReference type="RuleBase" id="RU004508"/>
    </source>
</evidence>
<keyword evidence="1" id="KW-0663">Pyridoxal phosphate</keyword>
<keyword evidence="3" id="KW-1185">Reference proteome</keyword>
<dbReference type="PANTHER" id="PTHR30244:SF30">
    <property type="entry name" value="BLR5990 PROTEIN"/>
    <property type="match status" value="1"/>
</dbReference>
<dbReference type="PANTHER" id="PTHR30244">
    <property type="entry name" value="TRANSAMINASE"/>
    <property type="match status" value="1"/>
</dbReference>
<dbReference type="Pfam" id="PF01041">
    <property type="entry name" value="DegT_DnrJ_EryC1"/>
    <property type="match status" value="1"/>
</dbReference>
<dbReference type="InterPro" id="IPR015421">
    <property type="entry name" value="PyrdxlP-dep_Trfase_major"/>
</dbReference>
<dbReference type="GO" id="GO:0008483">
    <property type="term" value="F:transaminase activity"/>
    <property type="evidence" value="ECO:0007669"/>
    <property type="project" value="UniProtKB-KW"/>
</dbReference>